<dbReference type="InterPro" id="IPR029069">
    <property type="entry name" value="HotDog_dom_sf"/>
</dbReference>
<feature type="domain" description="Acyl-CoA thioesterase-like C-terminal" evidence="2">
    <location>
        <begin position="180"/>
        <end position="325"/>
    </location>
</feature>
<dbReference type="Pfam" id="PF13622">
    <property type="entry name" value="4HBT_3"/>
    <property type="match status" value="1"/>
</dbReference>
<evidence type="ECO:0008006" key="5">
    <source>
        <dbReference type="Google" id="ProtNLM"/>
    </source>
</evidence>
<dbReference type="SUPFAM" id="SSF54637">
    <property type="entry name" value="Thioesterase/thiol ester dehydrase-isomerase"/>
    <property type="match status" value="2"/>
</dbReference>
<organism evidence="3 4">
    <name type="scientific">Sclerotinia sclerotiorum (strain ATCC 18683 / 1980 / Ss-1)</name>
    <name type="common">White mold</name>
    <name type="synonym">Whetzelinia sclerotiorum</name>
    <dbReference type="NCBI Taxonomy" id="665079"/>
    <lineage>
        <taxon>Eukaryota</taxon>
        <taxon>Fungi</taxon>
        <taxon>Dikarya</taxon>
        <taxon>Ascomycota</taxon>
        <taxon>Pezizomycotina</taxon>
        <taxon>Leotiomycetes</taxon>
        <taxon>Helotiales</taxon>
        <taxon>Sclerotiniaceae</taxon>
        <taxon>Sclerotinia</taxon>
    </lineage>
</organism>
<dbReference type="InterPro" id="IPR042171">
    <property type="entry name" value="Acyl-CoA_hotdog"/>
</dbReference>
<dbReference type="InterPro" id="IPR052389">
    <property type="entry name" value="Sec_Metab_Biosynth-Assoc"/>
</dbReference>
<evidence type="ECO:0000259" key="2">
    <source>
        <dbReference type="Pfam" id="PF20789"/>
    </source>
</evidence>
<dbReference type="OrthoDB" id="2532955at2759"/>
<dbReference type="PANTHER" id="PTHR38110:SF1">
    <property type="entry name" value="THIOESTERASE DOMAIN-CONTAINING PROTEIN"/>
    <property type="match status" value="1"/>
</dbReference>
<dbReference type="InterPro" id="IPR049450">
    <property type="entry name" value="ACOT8-like_C"/>
</dbReference>
<dbReference type="PANTHER" id="PTHR38110">
    <property type="entry name" value="CHROMOSOME 23, WHOLE GENOME SHOTGUN SEQUENCE"/>
    <property type="match status" value="1"/>
</dbReference>
<dbReference type="VEuPathDB" id="FungiDB:sscle_14g101630"/>
<sequence>MSSDNEMGILFTDAIKAVKLDSHIYRVTLDESFCGASVPNGGYVASCMLAAASSHLSSREQPDMLTSHFEYPSRAAAGPAIVTIDDVKLGRQVSTLHLTLWQDGLLSQSPWVTPSVSRRVTLAYTSHTNLSTFEGITIPTAYEASPTAALPPIPDFELLKTQDIDNNWELSRLPKPPGPLSYLTKWRFYMPRGNPLVSGTTDMWIRLSNGERITQGALAYVADAFPHNLHMFLATPELRALIEAQQKQANSNAKGQGGTEERASLWFPTLTMNLEAKMALPEQGIEWLTVRVTTKQIKDGRFDIDLLIRDVDGEIVALSQQVAMILSIERNMASRKPKALL</sequence>
<dbReference type="Proteomes" id="UP000177798">
    <property type="component" value="Chromosome 14"/>
</dbReference>
<evidence type="ECO:0000313" key="3">
    <source>
        <dbReference type="EMBL" id="APA15393.1"/>
    </source>
</evidence>
<dbReference type="Gene3D" id="2.40.160.210">
    <property type="entry name" value="Acyl-CoA thioesterase, double hotdog domain"/>
    <property type="match status" value="2"/>
</dbReference>
<feature type="domain" description="Acyl-CoA thioesterase-like N-terminal HotDog" evidence="1">
    <location>
        <begin position="31"/>
        <end position="110"/>
    </location>
</feature>
<reference evidence="4" key="1">
    <citation type="journal article" date="2017" name="Genome Biol. Evol.">
        <title>The complete genome sequence of the phytopathogenic fungus Sclerotinia sclerotiorum reveals insights into the genome architecture of broad host range pathogens.</title>
        <authorList>
            <person name="Derbyshire M."/>
            <person name="Denton-Giles M."/>
            <person name="Hegedus D."/>
            <person name="Seifbarghy S."/>
            <person name="Rollins J."/>
            <person name="van Kan J."/>
            <person name="Seidl M.F."/>
            <person name="Faino L."/>
            <person name="Mbengue M."/>
            <person name="Navaud O."/>
            <person name="Raffaele S."/>
            <person name="Hammond-Kosack K."/>
            <person name="Heard S."/>
            <person name="Oliver R."/>
        </authorList>
    </citation>
    <scope>NUCLEOTIDE SEQUENCE [LARGE SCALE GENOMIC DNA]</scope>
    <source>
        <strain evidence="4">ATCC 18683 / 1980 / Ss-1</strain>
    </source>
</reference>
<evidence type="ECO:0000259" key="1">
    <source>
        <dbReference type="Pfam" id="PF13622"/>
    </source>
</evidence>
<dbReference type="AlphaFoldDB" id="A0A1D9QLC7"/>
<proteinExistence type="predicted"/>
<evidence type="ECO:0000313" key="4">
    <source>
        <dbReference type="Proteomes" id="UP000177798"/>
    </source>
</evidence>
<dbReference type="EMBL" id="CP017827">
    <property type="protein sequence ID" value="APA15393.1"/>
    <property type="molecule type" value="Genomic_DNA"/>
</dbReference>
<accession>A0A1D9QLC7</accession>
<protein>
    <recommendedName>
        <fullName evidence="5">Thioesterase family protein</fullName>
    </recommendedName>
</protein>
<dbReference type="Pfam" id="PF20789">
    <property type="entry name" value="4HBT_3C"/>
    <property type="match status" value="1"/>
</dbReference>
<dbReference type="InterPro" id="IPR049449">
    <property type="entry name" value="TesB_ACOT8-like_N"/>
</dbReference>
<gene>
    <name evidence="3" type="ORF">sscle_14g101630</name>
</gene>
<name>A0A1D9QLC7_SCLS1</name>